<dbReference type="HOGENOM" id="CLU_2304839_0_0_4"/>
<gene>
    <name evidence="2" type="ordered locus">Vapar_4476</name>
</gene>
<dbReference type="KEGG" id="vap:Vapar_4476"/>
<proteinExistence type="predicted"/>
<dbReference type="AlphaFoldDB" id="C5CK36"/>
<reference evidence="2" key="1">
    <citation type="submission" date="2009-06" db="EMBL/GenBank/DDBJ databases">
        <title>Complete sequence of chromosome 1 of Variovorax paradoxus S110.</title>
        <authorList>
            <consortium name="US DOE Joint Genome Institute"/>
            <person name="Lucas S."/>
            <person name="Copeland A."/>
            <person name="Lapidus A."/>
            <person name="Glavina del Rio T."/>
            <person name="Tice H."/>
            <person name="Bruce D."/>
            <person name="Goodwin L."/>
            <person name="Pitluck S."/>
            <person name="Chertkov O."/>
            <person name="Brettin T."/>
            <person name="Detter J.C."/>
            <person name="Han C."/>
            <person name="Larimer F."/>
            <person name="Land M."/>
            <person name="Hauser L."/>
            <person name="Kyrpides N."/>
            <person name="Ovchinnikova G."/>
            <person name="Orwin P."/>
            <person name="Leadbetter J.R."/>
            <person name="Spain J.C."/>
            <person name="Han J.I."/>
        </authorList>
    </citation>
    <scope>NUCLEOTIDE SEQUENCE</scope>
    <source>
        <strain evidence="2">S110</strain>
    </source>
</reference>
<evidence type="ECO:0000313" key="2">
    <source>
        <dbReference type="EMBL" id="ACS21087.1"/>
    </source>
</evidence>
<sequence length="100" mass="11136">MQDLSASEKIDLGQETQKSRLRSSRVNPKIEGNPFSLFDSIFLEPLMSHTTLNSSVFRTPASSSTANNAMRELFAAMPIVIFYKAARAALMQRRSAAVQR</sequence>
<feature type="compositionally biased region" description="Basic and acidic residues" evidence="1">
    <location>
        <begin position="1"/>
        <end position="12"/>
    </location>
</feature>
<protein>
    <submittedName>
        <fullName evidence="2">Uncharacterized protein</fullName>
    </submittedName>
</protein>
<evidence type="ECO:0000256" key="1">
    <source>
        <dbReference type="SAM" id="MobiDB-lite"/>
    </source>
</evidence>
<organism evidence="2">
    <name type="scientific">Variovorax paradoxus (strain S110)</name>
    <dbReference type="NCBI Taxonomy" id="543728"/>
    <lineage>
        <taxon>Bacteria</taxon>
        <taxon>Pseudomonadati</taxon>
        <taxon>Pseudomonadota</taxon>
        <taxon>Betaproteobacteria</taxon>
        <taxon>Burkholderiales</taxon>
        <taxon>Comamonadaceae</taxon>
        <taxon>Variovorax</taxon>
    </lineage>
</organism>
<name>C5CK36_VARPS</name>
<dbReference type="EMBL" id="CP001635">
    <property type="protein sequence ID" value="ACS21087.1"/>
    <property type="molecule type" value="Genomic_DNA"/>
</dbReference>
<accession>C5CK36</accession>
<feature type="region of interest" description="Disordered" evidence="1">
    <location>
        <begin position="1"/>
        <end position="27"/>
    </location>
</feature>